<evidence type="ECO:0000256" key="1">
    <source>
        <dbReference type="ARBA" id="ARBA00008791"/>
    </source>
</evidence>
<evidence type="ECO:0000313" key="4">
    <source>
        <dbReference type="Proteomes" id="UP000446786"/>
    </source>
</evidence>
<dbReference type="PANTHER" id="PTHR46268">
    <property type="entry name" value="STRESS RESPONSE PROTEIN NHAX"/>
    <property type="match status" value="1"/>
</dbReference>
<dbReference type="SUPFAM" id="SSF52402">
    <property type="entry name" value="Adenine nucleotide alpha hydrolases-like"/>
    <property type="match status" value="2"/>
</dbReference>
<dbReference type="InterPro" id="IPR006016">
    <property type="entry name" value="UspA"/>
</dbReference>
<dbReference type="OrthoDB" id="9804721at2"/>
<comment type="similarity">
    <text evidence="1">Belongs to the universal stress protein A family.</text>
</comment>
<dbReference type="Gene3D" id="3.40.50.12370">
    <property type="match status" value="1"/>
</dbReference>
<dbReference type="Proteomes" id="UP000446786">
    <property type="component" value="Unassembled WGS sequence"/>
</dbReference>
<gene>
    <name evidence="3" type="ORF">GRI94_08150</name>
</gene>
<dbReference type="CDD" id="cd00293">
    <property type="entry name" value="USP-like"/>
    <property type="match status" value="1"/>
</dbReference>
<dbReference type="PANTHER" id="PTHR46268:SF15">
    <property type="entry name" value="UNIVERSAL STRESS PROTEIN HP_0031"/>
    <property type="match status" value="1"/>
</dbReference>
<organism evidence="3 4">
    <name type="scientific">Parerythrobacter jejuensis</name>
    <dbReference type="NCBI Taxonomy" id="795812"/>
    <lineage>
        <taxon>Bacteria</taxon>
        <taxon>Pseudomonadati</taxon>
        <taxon>Pseudomonadota</taxon>
        <taxon>Alphaproteobacteria</taxon>
        <taxon>Sphingomonadales</taxon>
        <taxon>Erythrobacteraceae</taxon>
        <taxon>Parerythrobacter</taxon>
    </lineage>
</organism>
<reference evidence="3 4" key="1">
    <citation type="submission" date="2019-12" db="EMBL/GenBank/DDBJ databases">
        <title>Genomic-based taxomic classification of the family Erythrobacteraceae.</title>
        <authorList>
            <person name="Xu L."/>
        </authorList>
    </citation>
    <scope>NUCLEOTIDE SEQUENCE [LARGE SCALE GENOMIC DNA]</scope>
    <source>
        <strain evidence="3 4">JCM 16677</strain>
    </source>
</reference>
<dbReference type="AlphaFoldDB" id="A0A845ARH1"/>
<dbReference type="InterPro" id="IPR006015">
    <property type="entry name" value="Universal_stress_UspA"/>
</dbReference>
<keyword evidence="4" id="KW-1185">Reference proteome</keyword>
<comment type="caution">
    <text evidence="3">The sequence shown here is derived from an EMBL/GenBank/DDBJ whole genome shotgun (WGS) entry which is preliminary data.</text>
</comment>
<evidence type="ECO:0000313" key="3">
    <source>
        <dbReference type="EMBL" id="MXP31793.1"/>
    </source>
</evidence>
<accession>A0A845ARH1</accession>
<name>A0A845ARH1_9SPHN</name>
<proteinExistence type="inferred from homology"/>
<feature type="domain" description="UspA" evidence="2">
    <location>
        <begin position="150"/>
        <end position="270"/>
    </location>
</feature>
<dbReference type="PRINTS" id="PR01438">
    <property type="entry name" value="UNVRSLSTRESS"/>
</dbReference>
<dbReference type="Pfam" id="PF00582">
    <property type="entry name" value="Usp"/>
    <property type="match status" value="1"/>
</dbReference>
<dbReference type="EMBL" id="WTYE01000001">
    <property type="protein sequence ID" value="MXP31793.1"/>
    <property type="molecule type" value="Genomic_DNA"/>
</dbReference>
<protein>
    <submittedName>
        <fullName evidence="3">Universal stress protein</fullName>
    </submittedName>
</protein>
<dbReference type="RefSeq" id="WP_160779202.1">
    <property type="nucleotide sequence ID" value="NZ_BAAAZF010000001.1"/>
</dbReference>
<evidence type="ECO:0000259" key="2">
    <source>
        <dbReference type="Pfam" id="PF00582"/>
    </source>
</evidence>
<sequence>MKAIIVHAFDDAGFENRLQVSLDLARSFDGHLTLVNAIPVEAGVPGDFYGAAFAAMVPVWREGADKLREKTKKDMGNEDVPYDWIEVAGSASAGLLRHSALSDLIVVGPNEPQIDGRAPSATVGDLALHARCPVLVVPDTQSRIDVEAPVLVAWDGSAEASRALRNAMPVLRRASKVFLACVKEHGDSVDDFDFPPLKGAEYLARHGIESEIVELAKADRKVAAVLYDAAARREAGMIVMGAYGHWRLAERVFGGVTRAMLSDVKLPLFMTH</sequence>